<dbReference type="GO" id="GO:0003924">
    <property type="term" value="F:GTPase activity"/>
    <property type="evidence" value="ECO:0007669"/>
    <property type="project" value="InterPro"/>
</dbReference>
<reference evidence="4" key="2">
    <citation type="submission" date="2025-09" db="UniProtKB">
        <authorList>
            <consortium name="Ensembl"/>
        </authorList>
    </citation>
    <scope>IDENTIFICATION</scope>
</reference>
<sequence>MITPHPTPVVTAPVAELAKPRQYHTQYASEKPSCSFRDTLTDELEWLGCRLTACFANSIKTLSSQLQIWDTAGQERFRTITQSYYRSANGAILAYDISKRGSFLSIPRWIEDVRKYAGSNIVQLLIGNKSDLSDLREVQLEEAQSLAEHYDNIICAIETSAKDSSNVEEAFVKMATELMMRHGGPMFSEKNTDSIKLDSKDVVEGWGCGC</sequence>
<dbReference type="PROSITE" id="PS51421">
    <property type="entry name" value="RAS"/>
    <property type="match status" value="1"/>
</dbReference>
<dbReference type="InterPro" id="IPR001806">
    <property type="entry name" value="Small_GTPase"/>
</dbReference>
<dbReference type="InterPro" id="IPR027417">
    <property type="entry name" value="P-loop_NTPase"/>
</dbReference>
<evidence type="ECO:0000313" key="5">
    <source>
        <dbReference type="Proteomes" id="UP000694555"/>
    </source>
</evidence>
<dbReference type="SMART" id="SM00173">
    <property type="entry name" value="RAS"/>
    <property type="match status" value="1"/>
</dbReference>
<dbReference type="SUPFAM" id="SSF52540">
    <property type="entry name" value="P-loop containing nucleoside triphosphate hydrolases"/>
    <property type="match status" value="1"/>
</dbReference>
<keyword evidence="3" id="KW-0342">GTP-binding</keyword>
<dbReference type="Gene3D" id="3.40.50.300">
    <property type="entry name" value="P-loop containing nucleotide triphosphate hydrolases"/>
    <property type="match status" value="1"/>
</dbReference>
<dbReference type="PRINTS" id="PR00449">
    <property type="entry name" value="RASTRNSFRMNG"/>
</dbReference>
<keyword evidence="2" id="KW-0547">Nucleotide-binding</keyword>
<dbReference type="PROSITE" id="PS51420">
    <property type="entry name" value="RHO"/>
    <property type="match status" value="1"/>
</dbReference>
<protein>
    <submittedName>
        <fullName evidence="4">RAB43, member RAS oncogene family</fullName>
    </submittedName>
</protein>
<evidence type="ECO:0000256" key="1">
    <source>
        <dbReference type="ARBA" id="ARBA00006270"/>
    </source>
</evidence>
<dbReference type="NCBIfam" id="TIGR00231">
    <property type="entry name" value="small_GTP"/>
    <property type="match status" value="1"/>
</dbReference>
<keyword evidence="5" id="KW-1185">Reference proteome</keyword>
<reference evidence="4" key="1">
    <citation type="submission" date="2025-08" db="UniProtKB">
        <authorList>
            <consortium name="Ensembl"/>
        </authorList>
    </citation>
    <scope>IDENTIFICATION</scope>
</reference>
<dbReference type="GO" id="GO:0005525">
    <property type="term" value="F:GTP binding"/>
    <property type="evidence" value="ECO:0007669"/>
    <property type="project" value="UniProtKB-KW"/>
</dbReference>
<dbReference type="SMART" id="SM00174">
    <property type="entry name" value="RHO"/>
    <property type="match status" value="1"/>
</dbReference>
<dbReference type="Pfam" id="PF00071">
    <property type="entry name" value="Ras"/>
    <property type="match status" value="1"/>
</dbReference>
<proteinExistence type="inferred from homology"/>
<name>A0A8B9Z3A0_9AVES</name>
<dbReference type="FunFam" id="3.40.50.300:FF:001447">
    <property type="entry name" value="Ras-related protein Rab-1B"/>
    <property type="match status" value="1"/>
</dbReference>
<dbReference type="Proteomes" id="UP000694555">
    <property type="component" value="Unplaced"/>
</dbReference>
<accession>A0A8B9Z3A0</accession>
<comment type="similarity">
    <text evidence="1">Belongs to the small GTPase superfamily. Rab family.</text>
</comment>
<evidence type="ECO:0000256" key="2">
    <source>
        <dbReference type="ARBA" id="ARBA00022741"/>
    </source>
</evidence>
<evidence type="ECO:0000256" key="3">
    <source>
        <dbReference type="ARBA" id="ARBA00023134"/>
    </source>
</evidence>
<dbReference type="PROSITE" id="PS51419">
    <property type="entry name" value="RAB"/>
    <property type="match status" value="1"/>
</dbReference>
<dbReference type="PANTHER" id="PTHR47979">
    <property type="entry name" value="DRAB11-RELATED"/>
    <property type="match status" value="1"/>
</dbReference>
<dbReference type="Ensembl" id="ENSBJAT00000001256.1">
    <property type="protein sequence ID" value="ENSBJAP00000001228.1"/>
    <property type="gene ID" value="ENSBJAG00000000921.1"/>
</dbReference>
<dbReference type="InterPro" id="IPR005225">
    <property type="entry name" value="Small_GTP-bd"/>
</dbReference>
<organism evidence="4 5">
    <name type="scientific">Buteo japonicus</name>
    <dbReference type="NCBI Taxonomy" id="224669"/>
    <lineage>
        <taxon>Eukaryota</taxon>
        <taxon>Metazoa</taxon>
        <taxon>Chordata</taxon>
        <taxon>Craniata</taxon>
        <taxon>Vertebrata</taxon>
        <taxon>Euteleostomi</taxon>
        <taxon>Archelosauria</taxon>
        <taxon>Archosauria</taxon>
        <taxon>Dinosauria</taxon>
        <taxon>Saurischia</taxon>
        <taxon>Theropoda</taxon>
        <taxon>Coelurosauria</taxon>
        <taxon>Aves</taxon>
        <taxon>Neognathae</taxon>
        <taxon>Neoaves</taxon>
        <taxon>Telluraves</taxon>
        <taxon>Accipitrimorphae</taxon>
        <taxon>Accipitriformes</taxon>
        <taxon>Accipitridae</taxon>
        <taxon>Accipitrinae</taxon>
        <taxon>Buteo</taxon>
    </lineage>
</organism>
<dbReference type="InterPro" id="IPR050209">
    <property type="entry name" value="Rab_GTPases_membrane_traffic"/>
</dbReference>
<dbReference type="SMART" id="SM00175">
    <property type="entry name" value="RAB"/>
    <property type="match status" value="1"/>
</dbReference>
<dbReference type="AlphaFoldDB" id="A0A8B9Z3A0"/>
<evidence type="ECO:0000313" key="4">
    <source>
        <dbReference type="Ensembl" id="ENSBJAP00000001228.1"/>
    </source>
</evidence>